<feature type="compositionally biased region" description="Low complexity" evidence="1">
    <location>
        <begin position="53"/>
        <end position="63"/>
    </location>
</feature>
<reference evidence="4" key="2">
    <citation type="submission" date="2012-11" db="EMBL/GenBank/DDBJ databases">
        <authorList>
            <person name="Kuo A."/>
            <person name="Curtis B.A."/>
            <person name="Tanifuji G."/>
            <person name="Burki F."/>
            <person name="Gruber A."/>
            <person name="Irimia M."/>
            <person name="Maruyama S."/>
            <person name="Arias M.C."/>
            <person name="Ball S.G."/>
            <person name="Gile G.H."/>
            <person name="Hirakawa Y."/>
            <person name="Hopkins J.F."/>
            <person name="Rensing S.A."/>
            <person name="Schmutz J."/>
            <person name="Symeonidi A."/>
            <person name="Elias M."/>
            <person name="Eveleigh R.J."/>
            <person name="Herman E.K."/>
            <person name="Klute M.J."/>
            <person name="Nakayama T."/>
            <person name="Obornik M."/>
            <person name="Reyes-Prieto A."/>
            <person name="Armbrust E.V."/>
            <person name="Aves S.J."/>
            <person name="Beiko R.G."/>
            <person name="Coutinho P."/>
            <person name="Dacks J.B."/>
            <person name="Durnford D.G."/>
            <person name="Fast N.M."/>
            <person name="Green B.R."/>
            <person name="Grisdale C."/>
            <person name="Hempe F."/>
            <person name="Henrissat B."/>
            <person name="Hoppner M.P."/>
            <person name="Ishida K.-I."/>
            <person name="Kim E."/>
            <person name="Koreny L."/>
            <person name="Kroth P.G."/>
            <person name="Liu Y."/>
            <person name="Malik S.-B."/>
            <person name="Maier U.G."/>
            <person name="McRose D."/>
            <person name="Mock T."/>
            <person name="Neilson J.A."/>
            <person name="Onodera N.T."/>
            <person name="Poole A.M."/>
            <person name="Pritham E.J."/>
            <person name="Richards T.A."/>
            <person name="Rocap G."/>
            <person name="Roy S.W."/>
            <person name="Sarai C."/>
            <person name="Schaack S."/>
            <person name="Shirato S."/>
            <person name="Slamovits C.H."/>
            <person name="Spencer D.F."/>
            <person name="Suzuki S."/>
            <person name="Worden A.Z."/>
            <person name="Zauner S."/>
            <person name="Barry K."/>
            <person name="Bell C."/>
            <person name="Bharti A.K."/>
            <person name="Crow J.A."/>
            <person name="Grimwood J."/>
            <person name="Kramer R."/>
            <person name="Lindquist E."/>
            <person name="Lucas S."/>
            <person name="Salamov A."/>
            <person name="McFadden G.I."/>
            <person name="Lane C.E."/>
            <person name="Keeling P.J."/>
            <person name="Gray M.W."/>
            <person name="Grigoriev I.V."/>
            <person name="Archibald J.M."/>
        </authorList>
    </citation>
    <scope>NUCLEOTIDE SEQUENCE</scope>
    <source>
        <strain evidence="4">CCMP2712</strain>
    </source>
</reference>
<evidence type="ECO:0000256" key="1">
    <source>
        <dbReference type="SAM" id="MobiDB-lite"/>
    </source>
</evidence>
<dbReference type="PaxDb" id="55529-EKX55362"/>
<feature type="region of interest" description="Disordered" evidence="1">
    <location>
        <begin position="36"/>
        <end position="64"/>
    </location>
</feature>
<evidence type="ECO:0000313" key="3">
    <source>
        <dbReference type="EnsemblProtists" id="EKX55362"/>
    </source>
</evidence>
<organism evidence="2">
    <name type="scientific">Guillardia theta (strain CCMP2712)</name>
    <name type="common">Cryptophyte</name>
    <dbReference type="NCBI Taxonomy" id="905079"/>
    <lineage>
        <taxon>Eukaryota</taxon>
        <taxon>Cryptophyceae</taxon>
        <taxon>Pyrenomonadales</taxon>
        <taxon>Geminigeraceae</taxon>
        <taxon>Guillardia</taxon>
    </lineage>
</organism>
<dbReference type="AlphaFoldDB" id="L1K466"/>
<gene>
    <name evidence="2" type="ORF">GUITHDRAFT_131580</name>
</gene>
<proteinExistence type="predicted"/>
<reference evidence="3" key="3">
    <citation type="submission" date="2016-03" db="UniProtKB">
        <authorList>
            <consortium name="EnsemblProtists"/>
        </authorList>
    </citation>
    <scope>IDENTIFICATION</scope>
</reference>
<dbReference type="EnsemblProtists" id="EKX55362">
    <property type="protein sequence ID" value="EKX55362"/>
    <property type="gene ID" value="GUITHDRAFT_131580"/>
</dbReference>
<dbReference type="GeneID" id="17312074"/>
<name>L1K466_GUITC</name>
<dbReference type="RefSeq" id="XP_005842342.1">
    <property type="nucleotide sequence ID" value="XM_005842285.1"/>
</dbReference>
<sequence>MDELLRWLGFCQNDSTMMEEVQDAGQAAQAQVTQELNRPGANARHQDIDDSSSDPSMTSTIDSHQSPLVLDSHFRALPARQLPAAAKEVDEIRFHSCPFSVEDKLLAGRYIDKHYRHKWEKMRDEKIDPIVLSDAEKTIRASDLRRMPHSKIQSIVDLSSKRSKEKHKAPIEVLGIVLQPKLQHILNTLPKLTKKKILQDTRSARPRDVEKFIIQQIQENTGSVFDSELGSKYIDEVVFKRLPPTEEQEREIIRSRIMQMERVQESDDIMKFYEGRNEQSFQMKAGEIVHEKYQQHKSAIVNKRLNIFKVNEAHRFEIWMHKVVAICARHVD</sequence>
<dbReference type="EMBL" id="JH992965">
    <property type="protein sequence ID" value="EKX55362.1"/>
    <property type="molecule type" value="Genomic_DNA"/>
</dbReference>
<dbReference type="Proteomes" id="UP000011087">
    <property type="component" value="Unassembled WGS sequence"/>
</dbReference>
<reference evidence="2 4" key="1">
    <citation type="journal article" date="2012" name="Nature">
        <title>Algal genomes reveal evolutionary mosaicism and the fate of nucleomorphs.</title>
        <authorList>
            <consortium name="DOE Joint Genome Institute"/>
            <person name="Curtis B.A."/>
            <person name="Tanifuji G."/>
            <person name="Burki F."/>
            <person name="Gruber A."/>
            <person name="Irimia M."/>
            <person name="Maruyama S."/>
            <person name="Arias M.C."/>
            <person name="Ball S.G."/>
            <person name="Gile G.H."/>
            <person name="Hirakawa Y."/>
            <person name="Hopkins J.F."/>
            <person name="Kuo A."/>
            <person name="Rensing S.A."/>
            <person name="Schmutz J."/>
            <person name="Symeonidi A."/>
            <person name="Elias M."/>
            <person name="Eveleigh R.J."/>
            <person name="Herman E.K."/>
            <person name="Klute M.J."/>
            <person name="Nakayama T."/>
            <person name="Obornik M."/>
            <person name="Reyes-Prieto A."/>
            <person name="Armbrust E.V."/>
            <person name="Aves S.J."/>
            <person name="Beiko R.G."/>
            <person name="Coutinho P."/>
            <person name="Dacks J.B."/>
            <person name="Durnford D.G."/>
            <person name="Fast N.M."/>
            <person name="Green B.R."/>
            <person name="Grisdale C.J."/>
            <person name="Hempel F."/>
            <person name="Henrissat B."/>
            <person name="Hoppner M.P."/>
            <person name="Ishida K."/>
            <person name="Kim E."/>
            <person name="Koreny L."/>
            <person name="Kroth P.G."/>
            <person name="Liu Y."/>
            <person name="Malik S.B."/>
            <person name="Maier U.G."/>
            <person name="McRose D."/>
            <person name="Mock T."/>
            <person name="Neilson J.A."/>
            <person name="Onodera N.T."/>
            <person name="Poole A.M."/>
            <person name="Pritham E.J."/>
            <person name="Richards T.A."/>
            <person name="Rocap G."/>
            <person name="Roy S.W."/>
            <person name="Sarai C."/>
            <person name="Schaack S."/>
            <person name="Shirato S."/>
            <person name="Slamovits C.H."/>
            <person name="Spencer D.F."/>
            <person name="Suzuki S."/>
            <person name="Worden A.Z."/>
            <person name="Zauner S."/>
            <person name="Barry K."/>
            <person name="Bell C."/>
            <person name="Bharti A.K."/>
            <person name="Crow J.A."/>
            <person name="Grimwood J."/>
            <person name="Kramer R."/>
            <person name="Lindquist E."/>
            <person name="Lucas S."/>
            <person name="Salamov A."/>
            <person name="McFadden G.I."/>
            <person name="Lane C.E."/>
            <person name="Keeling P.J."/>
            <person name="Gray M.W."/>
            <person name="Grigoriev I.V."/>
            <person name="Archibald J.M."/>
        </authorList>
    </citation>
    <scope>NUCLEOTIDE SEQUENCE</scope>
    <source>
        <strain evidence="2 4">CCMP2712</strain>
    </source>
</reference>
<evidence type="ECO:0000313" key="4">
    <source>
        <dbReference type="Proteomes" id="UP000011087"/>
    </source>
</evidence>
<dbReference type="HOGENOM" id="CLU_837942_0_0_1"/>
<dbReference type="KEGG" id="gtt:GUITHDRAFT_131580"/>
<keyword evidence="4" id="KW-1185">Reference proteome</keyword>
<accession>L1K466</accession>
<evidence type="ECO:0000313" key="2">
    <source>
        <dbReference type="EMBL" id="EKX55362.1"/>
    </source>
</evidence>
<protein>
    <submittedName>
        <fullName evidence="2 3">Uncharacterized protein</fullName>
    </submittedName>
</protein>